<accession>A0ABW0KP82</accession>
<protein>
    <submittedName>
        <fullName evidence="1">Uncharacterized protein</fullName>
    </submittedName>
</protein>
<dbReference type="Proteomes" id="UP001596052">
    <property type="component" value="Unassembled WGS sequence"/>
</dbReference>
<name>A0ABW0KP82_9BACT</name>
<organism evidence="1 2">
    <name type="scientific">Prosthecobacter fluviatilis</name>
    <dbReference type="NCBI Taxonomy" id="445931"/>
    <lineage>
        <taxon>Bacteria</taxon>
        <taxon>Pseudomonadati</taxon>
        <taxon>Verrucomicrobiota</taxon>
        <taxon>Verrucomicrobiia</taxon>
        <taxon>Verrucomicrobiales</taxon>
        <taxon>Verrucomicrobiaceae</taxon>
        <taxon>Prosthecobacter</taxon>
    </lineage>
</organism>
<keyword evidence="2" id="KW-1185">Reference proteome</keyword>
<comment type="caution">
    <text evidence="1">The sequence shown here is derived from an EMBL/GenBank/DDBJ whole genome shotgun (WGS) entry which is preliminary data.</text>
</comment>
<dbReference type="RefSeq" id="WP_377165216.1">
    <property type="nucleotide sequence ID" value="NZ_JBHSMQ010000002.1"/>
</dbReference>
<sequence>MKSRSLLLWLLPVVLLSGCTAGGLSRAFSGQSLTLSYDDFGPERMAAPFLGPRGARTVIIAHYGFKDLTPSGPEDVRYVNVLQSLNFLRQEVGKLPPTAANEPLRQRLRATYARLYPLQKRRYNNALSGSFIQPFGGMDRRLMLPALPPPEI</sequence>
<gene>
    <name evidence="1" type="ORF">ACFQDI_07965</name>
</gene>
<proteinExistence type="predicted"/>
<reference evidence="2" key="1">
    <citation type="journal article" date="2019" name="Int. J. Syst. Evol. Microbiol.">
        <title>The Global Catalogue of Microorganisms (GCM) 10K type strain sequencing project: providing services to taxonomists for standard genome sequencing and annotation.</title>
        <authorList>
            <consortium name="The Broad Institute Genomics Platform"/>
            <consortium name="The Broad Institute Genome Sequencing Center for Infectious Disease"/>
            <person name="Wu L."/>
            <person name="Ma J."/>
        </authorList>
    </citation>
    <scope>NUCLEOTIDE SEQUENCE [LARGE SCALE GENOMIC DNA]</scope>
    <source>
        <strain evidence="2">CGMCC 4.1469</strain>
    </source>
</reference>
<evidence type="ECO:0000313" key="2">
    <source>
        <dbReference type="Proteomes" id="UP001596052"/>
    </source>
</evidence>
<dbReference type="PROSITE" id="PS51257">
    <property type="entry name" value="PROKAR_LIPOPROTEIN"/>
    <property type="match status" value="1"/>
</dbReference>
<dbReference type="EMBL" id="JBHSMQ010000002">
    <property type="protein sequence ID" value="MFC5454782.1"/>
    <property type="molecule type" value="Genomic_DNA"/>
</dbReference>
<evidence type="ECO:0000313" key="1">
    <source>
        <dbReference type="EMBL" id="MFC5454782.1"/>
    </source>
</evidence>